<accession>A0ABU2ZY81</accession>
<dbReference type="InterPro" id="IPR029052">
    <property type="entry name" value="Metallo-depent_PP-like"/>
</dbReference>
<reference evidence="1 2" key="1">
    <citation type="submission" date="2023-09" db="EMBL/GenBank/DDBJ databases">
        <authorList>
            <person name="Rey-Velasco X."/>
        </authorList>
    </citation>
    <scope>NUCLEOTIDE SEQUENCE [LARGE SCALE GENOMIC DNA]</scope>
    <source>
        <strain evidence="1 2">P117</strain>
    </source>
</reference>
<dbReference type="PANTHER" id="PTHR37031:SF2">
    <property type="entry name" value="PHOD-LIKE PHOSPHATASE METALLOPHOSPHATASE DOMAIN-CONTAINING PROTEIN"/>
    <property type="match status" value="1"/>
</dbReference>
<organism evidence="1 2">
    <name type="scientific">Glaciecola petra</name>
    <dbReference type="NCBI Taxonomy" id="3075602"/>
    <lineage>
        <taxon>Bacteria</taxon>
        <taxon>Pseudomonadati</taxon>
        <taxon>Pseudomonadota</taxon>
        <taxon>Gammaproteobacteria</taxon>
        <taxon>Alteromonadales</taxon>
        <taxon>Alteromonadaceae</taxon>
        <taxon>Glaciecola</taxon>
    </lineage>
</organism>
<sequence>MSGRNNQRGDLKSYMTNNALNLPKVLAGPIVRHINENTFTLWLVTSASTRFTLLMSDKKDSKNEQLPFDELHNIVDNSKLTQTETPVGERCFIQHISLSQEALLEDQKLYYYDLQLTLKDQSKTVLSKECPELLYQGENRFSFKYSQTLKQVIHGSCRKAHYEGQDALPQLDTLLENSVSKAQANERPDLVLFTGDQVYIDDVAGPMLTAIKQVIDILGLYHEEFTGSTIKDSAELFAHKDSYYKREQLLPDNKSNDDLSDAFFKSKKKPVFTSVNALNHLIALNEMLALYLLSWSSRIWPFVHISKDDINKYQIPSEYSAKYEHEIKLIADFKAGIGQVERAFAHVPIYMIFDDHDVTDDWNLTRGWEEQIYGNPFSKRIIGNALCAYLLCQGIGNPKYTWENLQNELNNTFTNEGIYEHDSLIDRLLEHKHWHYGLKTYPPIQVLDTRTQRWRSESNKNKPSGLMDWEALCELQQQIIGKESVIMVSAAPVYGVKLIEAIQKVFTVFGGALMVDAENWMAHKGTASVMLNIFRHIKTPPNFIILSGDVHYSFVYDVSLRFRQNSPKVVQFTCSGIHNEFPDKLIRRFERANKWLYGHRSPLNWLTKRRNMSIKERESSVDKRDIVNASSLGLLILTDQGTEEACKLILADGSQVTFEKA</sequence>
<dbReference type="InterPro" id="IPR038607">
    <property type="entry name" value="PhoD-like_sf"/>
</dbReference>
<evidence type="ECO:0000313" key="2">
    <source>
        <dbReference type="Proteomes" id="UP001253545"/>
    </source>
</evidence>
<protein>
    <submittedName>
        <fullName evidence="1">Alkaline phosphatase D family protein</fullName>
    </submittedName>
</protein>
<dbReference type="Proteomes" id="UP001253545">
    <property type="component" value="Unassembled WGS sequence"/>
</dbReference>
<dbReference type="SUPFAM" id="SSF56300">
    <property type="entry name" value="Metallo-dependent phosphatases"/>
    <property type="match status" value="1"/>
</dbReference>
<comment type="caution">
    <text evidence="1">The sequence shown here is derived from an EMBL/GenBank/DDBJ whole genome shotgun (WGS) entry which is preliminary data.</text>
</comment>
<proteinExistence type="predicted"/>
<dbReference type="EMBL" id="JAVRHX010000008">
    <property type="protein sequence ID" value="MDT0596539.1"/>
    <property type="molecule type" value="Genomic_DNA"/>
</dbReference>
<evidence type="ECO:0000313" key="1">
    <source>
        <dbReference type="EMBL" id="MDT0596539.1"/>
    </source>
</evidence>
<dbReference type="RefSeq" id="WP_311370065.1">
    <property type="nucleotide sequence ID" value="NZ_JAVRHX010000008.1"/>
</dbReference>
<name>A0ABU2ZY81_9ALTE</name>
<dbReference type="PANTHER" id="PTHR37031">
    <property type="entry name" value="METALLOPHOSPHATASE BINDING DOMAIN PROTEIN"/>
    <property type="match status" value="1"/>
</dbReference>
<gene>
    <name evidence="1" type="ORF">RM552_16910</name>
</gene>
<dbReference type="Gene3D" id="3.60.21.70">
    <property type="entry name" value="PhoD-like phosphatase"/>
    <property type="match status" value="1"/>
</dbReference>
<keyword evidence="2" id="KW-1185">Reference proteome</keyword>